<keyword evidence="6" id="KW-0560">Oxidoreductase</keyword>
<dbReference type="PRINTS" id="PR00463">
    <property type="entry name" value="EP450I"/>
</dbReference>
<dbReference type="InterPro" id="IPR002401">
    <property type="entry name" value="Cyt_P450_E_grp-I"/>
</dbReference>
<organism evidence="7 8">
    <name type="scientific">Cirrhinus molitorella</name>
    <name type="common">mud carp</name>
    <dbReference type="NCBI Taxonomy" id="172907"/>
    <lineage>
        <taxon>Eukaryota</taxon>
        <taxon>Metazoa</taxon>
        <taxon>Chordata</taxon>
        <taxon>Craniata</taxon>
        <taxon>Vertebrata</taxon>
        <taxon>Euteleostomi</taxon>
        <taxon>Actinopterygii</taxon>
        <taxon>Neopterygii</taxon>
        <taxon>Teleostei</taxon>
        <taxon>Ostariophysi</taxon>
        <taxon>Cypriniformes</taxon>
        <taxon>Cyprinidae</taxon>
        <taxon>Labeoninae</taxon>
        <taxon>Labeonini</taxon>
        <taxon>Cirrhinus</taxon>
    </lineage>
</organism>
<evidence type="ECO:0000256" key="3">
    <source>
        <dbReference type="ARBA" id="ARBA00022617"/>
    </source>
</evidence>
<gene>
    <name evidence="7" type="ORF">QQF64_008731</name>
</gene>
<evidence type="ECO:0000256" key="5">
    <source>
        <dbReference type="ARBA" id="ARBA00023004"/>
    </source>
</evidence>
<evidence type="ECO:0000256" key="1">
    <source>
        <dbReference type="ARBA" id="ARBA00001971"/>
    </source>
</evidence>
<evidence type="ECO:0000256" key="6">
    <source>
        <dbReference type="RuleBase" id="RU000461"/>
    </source>
</evidence>
<dbReference type="CDD" id="cd11026">
    <property type="entry name" value="CYP2"/>
    <property type="match status" value="1"/>
</dbReference>
<dbReference type="Gene3D" id="1.10.630.10">
    <property type="entry name" value="Cytochrome P450"/>
    <property type="match status" value="1"/>
</dbReference>
<dbReference type="Pfam" id="PF00067">
    <property type="entry name" value="p450"/>
    <property type="match status" value="1"/>
</dbReference>
<dbReference type="InterPro" id="IPR050182">
    <property type="entry name" value="Cytochrome_P450_fam2"/>
</dbReference>
<comment type="cofactor">
    <cofactor evidence="1">
        <name>heme</name>
        <dbReference type="ChEBI" id="CHEBI:30413"/>
    </cofactor>
</comment>
<dbReference type="Proteomes" id="UP001558613">
    <property type="component" value="Unassembled WGS sequence"/>
</dbReference>
<keyword evidence="8" id="KW-1185">Reference proteome</keyword>
<evidence type="ECO:0000313" key="7">
    <source>
        <dbReference type="EMBL" id="KAL1260904.1"/>
    </source>
</evidence>
<dbReference type="SUPFAM" id="SSF48264">
    <property type="entry name" value="Cytochrome P450"/>
    <property type="match status" value="1"/>
</dbReference>
<evidence type="ECO:0000256" key="2">
    <source>
        <dbReference type="ARBA" id="ARBA00010617"/>
    </source>
</evidence>
<evidence type="ECO:0000313" key="8">
    <source>
        <dbReference type="Proteomes" id="UP001558613"/>
    </source>
</evidence>
<dbReference type="InterPro" id="IPR036396">
    <property type="entry name" value="Cyt_P450_sf"/>
</dbReference>
<dbReference type="PANTHER" id="PTHR24300:SF346">
    <property type="entry name" value="CYTOCHROME P450 2C44"/>
    <property type="match status" value="1"/>
</dbReference>
<dbReference type="PROSITE" id="PS00086">
    <property type="entry name" value="CYTOCHROME_P450"/>
    <property type="match status" value="1"/>
</dbReference>
<accession>A0ABR3MA23</accession>
<protein>
    <submittedName>
        <fullName evidence="7">Uncharacterized protein</fullName>
    </submittedName>
</protein>
<comment type="caution">
    <text evidence="7">The sequence shown here is derived from an EMBL/GenBank/DDBJ whole genome shotgun (WGS) entry which is preliminary data.</text>
</comment>
<evidence type="ECO:0000256" key="4">
    <source>
        <dbReference type="ARBA" id="ARBA00022723"/>
    </source>
</evidence>
<reference evidence="7 8" key="1">
    <citation type="submission" date="2023-09" db="EMBL/GenBank/DDBJ databases">
        <authorList>
            <person name="Wang M."/>
        </authorList>
    </citation>
    <scope>NUCLEOTIDE SEQUENCE [LARGE SCALE GENOMIC DNA]</scope>
    <source>
        <strain evidence="7">GT-2023</strain>
        <tissue evidence="7">Liver</tissue>
    </source>
</reference>
<dbReference type="InterPro" id="IPR001128">
    <property type="entry name" value="Cyt_P450"/>
</dbReference>
<keyword evidence="5 6" id="KW-0408">Iron</keyword>
<keyword evidence="6" id="KW-0503">Monooxygenase</keyword>
<comment type="similarity">
    <text evidence="2 6">Belongs to the cytochrome P450 family.</text>
</comment>
<keyword evidence="3 6" id="KW-0349">Heme</keyword>
<dbReference type="InterPro" id="IPR017972">
    <property type="entry name" value="Cyt_P450_CS"/>
</dbReference>
<dbReference type="EMBL" id="JAYMGO010000015">
    <property type="protein sequence ID" value="KAL1260904.1"/>
    <property type="molecule type" value="Genomic_DNA"/>
</dbReference>
<sequence>MILGQAGPAVQCDFHHLGQVPTSSAKLVHQLGQVPTSSTKLVHQLGQVPTSSTKLVHQLGQVPTSSAKLVHQFSQVPTSSTKLVHQLGQVPTSSTKLVHQLGQVPTSSTKLVHQLGQVPTSSTKLVHQLGQVPTSSTKLVHQLGQLSKTYGSVVTIWLANTPVVIISGYKALKETMVGLGDEFSGRAIYPLLMKATYGYGVLSTSGHRWKEMRKFSLATMKNFGMGRRSIEERVKEEAENLVEMLKKSEGSAFNPADMLLNAVGNVICSIVFGHRFEFEDPQFKSLLRTVNTYFAILSSPLGQIYNIFPRLVSLFPGKHHQLFKDLEEAREYCKREAQARMNILDPSSPQDFIEAFLLKMNEEKDNPDTEFHFDNLVSLVWNLFSAGTETTSSTIRYALLLMMKHPDVQERVQREIDEVIGQDRWPSIEDRQNLPYTDAVIHEVQRCMDIAPIAVPHKMMCDTKYNGYVIPKGVMVFPLLSSVLIDPNLWKNPNCFDPENFLDADGRFQKNDAFVVFGMGKRACLGEALARIELFIFFTSLLQHFTFKAMVPPEELDTTSINCSFGRMPRTYECYAISKK</sequence>
<keyword evidence="4 6" id="KW-0479">Metal-binding</keyword>
<proteinExistence type="inferred from homology"/>
<dbReference type="PRINTS" id="PR00385">
    <property type="entry name" value="P450"/>
</dbReference>
<name>A0ABR3MA23_9TELE</name>
<dbReference type="PANTHER" id="PTHR24300">
    <property type="entry name" value="CYTOCHROME P450 508A4-RELATED"/>
    <property type="match status" value="1"/>
</dbReference>